<feature type="compositionally biased region" description="Low complexity" evidence="1">
    <location>
        <begin position="32"/>
        <end position="50"/>
    </location>
</feature>
<dbReference type="GeneID" id="54361013"/>
<proteinExistence type="predicted"/>
<reference evidence="3" key="1">
    <citation type="submission" date="2020-01" db="EMBL/GenBank/DDBJ databases">
        <authorList>
            <consortium name="DOE Joint Genome Institute"/>
            <person name="Haridas S."/>
            <person name="Albert R."/>
            <person name="Binder M."/>
            <person name="Bloem J."/>
            <person name="Labutti K."/>
            <person name="Salamov A."/>
            <person name="Andreopoulos B."/>
            <person name="Baker S.E."/>
            <person name="Barry K."/>
            <person name="Bills G."/>
            <person name="Bluhm B.H."/>
            <person name="Cannon C."/>
            <person name="Castanera R."/>
            <person name="Culley D.E."/>
            <person name="Daum C."/>
            <person name="Ezra D."/>
            <person name="Gonzalez J.B."/>
            <person name="Henrissat B."/>
            <person name="Kuo A."/>
            <person name="Liang C."/>
            <person name="Lipzen A."/>
            <person name="Lutzoni F."/>
            <person name="Magnuson J."/>
            <person name="Mondo S."/>
            <person name="Nolan M."/>
            <person name="Ohm R."/>
            <person name="Pangilinan J."/>
            <person name="Park H.-J."/>
            <person name="Ramirez L."/>
            <person name="Alfaro M."/>
            <person name="Sun H."/>
            <person name="Tritt A."/>
            <person name="Yoshinaga Y."/>
            <person name="Zwiers L.-H."/>
            <person name="Turgeon B.G."/>
            <person name="Goodwin S.B."/>
            <person name="Spatafora J.W."/>
            <person name="Crous P.W."/>
            <person name="Grigoriev I.V."/>
        </authorList>
    </citation>
    <scope>NUCLEOTIDE SEQUENCE</scope>
    <source>
        <strain evidence="3">CBS 342.82</strain>
    </source>
</reference>
<dbReference type="Proteomes" id="UP000504637">
    <property type="component" value="Unplaced"/>
</dbReference>
<feature type="region of interest" description="Disordered" evidence="1">
    <location>
        <begin position="28"/>
        <end position="57"/>
    </location>
</feature>
<accession>A0A6J3M318</accession>
<sequence length="172" mass="18582">MCMDCEIVIPKYWELSHQSDVARDLFLDDNNDNNNNNNTVAMTSRTTTSSSDRDGDAYGNALTAHHRCSISSSSSSSRRKNIMSTLVPTISSSSKQPMSNPVIAGCVVGSPRWLCVGLEAKDSDDRVDVIRPFIHSPSTSASLPTTFPAHTAPPQHNPTTDGPNTLMTDTAL</sequence>
<reference evidence="3" key="3">
    <citation type="submission" date="2025-08" db="UniProtKB">
        <authorList>
            <consortium name="RefSeq"/>
        </authorList>
    </citation>
    <scope>IDENTIFICATION</scope>
    <source>
        <strain evidence="3">CBS 342.82</strain>
    </source>
</reference>
<reference evidence="3" key="2">
    <citation type="submission" date="2020-04" db="EMBL/GenBank/DDBJ databases">
        <authorList>
            <consortium name="NCBI Genome Project"/>
        </authorList>
    </citation>
    <scope>NUCLEOTIDE SEQUENCE</scope>
    <source>
        <strain evidence="3">CBS 342.82</strain>
    </source>
</reference>
<feature type="compositionally biased region" description="Polar residues" evidence="1">
    <location>
        <begin position="157"/>
        <end position="172"/>
    </location>
</feature>
<feature type="region of interest" description="Disordered" evidence="1">
    <location>
        <begin position="137"/>
        <end position="172"/>
    </location>
</feature>
<protein>
    <submittedName>
        <fullName evidence="3">Uncharacterized protein</fullName>
    </submittedName>
</protein>
<organism evidence="3">
    <name type="scientific">Dissoconium aciculare CBS 342.82</name>
    <dbReference type="NCBI Taxonomy" id="1314786"/>
    <lineage>
        <taxon>Eukaryota</taxon>
        <taxon>Fungi</taxon>
        <taxon>Dikarya</taxon>
        <taxon>Ascomycota</taxon>
        <taxon>Pezizomycotina</taxon>
        <taxon>Dothideomycetes</taxon>
        <taxon>Dothideomycetidae</taxon>
        <taxon>Mycosphaerellales</taxon>
        <taxon>Dissoconiaceae</taxon>
        <taxon>Dissoconium</taxon>
    </lineage>
</organism>
<keyword evidence="2" id="KW-1185">Reference proteome</keyword>
<evidence type="ECO:0000313" key="2">
    <source>
        <dbReference type="Proteomes" id="UP000504637"/>
    </source>
</evidence>
<dbReference type="AlphaFoldDB" id="A0A6J3M318"/>
<evidence type="ECO:0000313" key="3">
    <source>
        <dbReference type="RefSeq" id="XP_033459324.1"/>
    </source>
</evidence>
<dbReference type="RefSeq" id="XP_033459324.1">
    <property type="nucleotide sequence ID" value="XM_033603213.1"/>
</dbReference>
<evidence type="ECO:0000256" key="1">
    <source>
        <dbReference type="SAM" id="MobiDB-lite"/>
    </source>
</evidence>
<gene>
    <name evidence="3" type="ORF">K489DRAFT_371140</name>
</gene>
<name>A0A6J3M318_9PEZI</name>